<dbReference type="SUPFAM" id="SSF52821">
    <property type="entry name" value="Rhodanese/Cell cycle control phosphatase"/>
    <property type="match status" value="1"/>
</dbReference>
<dbReference type="InterPro" id="IPR036873">
    <property type="entry name" value="Rhodanese-like_dom_sf"/>
</dbReference>
<name>A0A6C0DXB3_9ZZZZ</name>
<proteinExistence type="predicted"/>
<dbReference type="InterPro" id="IPR001763">
    <property type="entry name" value="Rhodanese-like_dom"/>
</dbReference>
<dbReference type="AlphaFoldDB" id="A0A6C0DXB3"/>
<organism evidence="2">
    <name type="scientific">viral metagenome</name>
    <dbReference type="NCBI Taxonomy" id="1070528"/>
    <lineage>
        <taxon>unclassified sequences</taxon>
        <taxon>metagenomes</taxon>
        <taxon>organismal metagenomes</taxon>
    </lineage>
</organism>
<dbReference type="EMBL" id="MN739669">
    <property type="protein sequence ID" value="QHT19815.1"/>
    <property type="molecule type" value="Genomic_DNA"/>
</dbReference>
<dbReference type="Pfam" id="PF00581">
    <property type="entry name" value="Rhodanese"/>
    <property type="match status" value="1"/>
</dbReference>
<evidence type="ECO:0000259" key="1">
    <source>
        <dbReference type="Pfam" id="PF00581"/>
    </source>
</evidence>
<protein>
    <recommendedName>
        <fullName evidence="1">Rhodanese domain-containing protein</fullName>
    </recommendedName>
</protein>
<sequence length="140" mass="16470">MGNSQSIQKINFEDVQSVIKNPEIYLLINTLPESEQNCLIPNTIAPVQEETMINSFLQKRIKEIRIVIYGRNSNDDKIYEKYNQLLKLGFYNIFLYTGGLFEWLMLQDIYGFNEFPTTSKQLDFLKYKPKQVLNVGLLKY</sequence>
<feature type="domain" description="Rhodanese" evidence="1">
    <location>
        <begin position="49"/>
        <end position="104"/>
    </location>
</feature>
<reference evidence="2" key="1">
    <citation type="journal article" date="2020" name="Nature">
        <title>Giant virus diversity and host interactions through global metagenomics.</title>
        <authorList>
            <person name="Schulz F."/>
            <person name="Roux S."/>
            <person name="Paez-Espino D."/>
            <person name="Jungbluth S."/>
            <person name="Walsh D.A."/>
            <person name="Denef V.J."/>
            <person name="McMahon K.D."/>
            <person name="Konstantinidis K.T."/>
            <person name="Eloe-Fadrosh E.A."/>
            <person name="Kyrpides N.C."/>
            <person name="Woyke T."/>
        </authorList>
    </citation>
    <scope>NUCLEOTIDE SEQUENCE</scope>
    <source>
        <strain evidence="2">GVMAG-M-3300023174-5</strain>
    </source>
</reference>
<evidence type="ECO:0000313" key="2">
    <source>
        <dbReference type="EMBL" id="QHT19815.1"/>
    </source>
</evidence>
<accession>A0A6C0DXB3</accession>